<reference evidence="16" key="1">
    <citation type="submission" date="2023-03" db="EMBL/GenBank/DDBJ databases">
        <title>Mating type loci evolution in Malassezia.</title>
        <authorList>
            <person name="Coelho M.A."/>
        </authorList>
    </citation>
    <scope>NUCLEOTIDE SEQUENCE</scope>
    <source>
        <strain evidence="16">CBS 9431</strain>
    </source>
</reference>
<dbReference type="InterPro" id="IPR003231">
    <property type="entry name" value="ACP"/>
</dbReference>
<gene>
    <name evidence="16" type="primary">ACP2</name>
    <name evidence="16" type="ORF">MJAP1_000742</name>
</gene>
<dbReference type="GO" id="GO:0099128">
    <property type="term" value="C:mitochondrial [2Fe-2S] assembly complex"/>
    <property type="evidence" value="ECO:0007669"/>
    <property type="project" value="UniProtKB-ARBA"/>
</dbReference>
<proteinExistence type="inferred from homology"/>
<organism evidence="16 17">
    <name type="scientific">Malassezia japonica</name>
    <dbReference type="NCBI Taxonomy" id="223818"/>
    <lineage>
        <taxon>Eukaryota</taxon>
        <taxon>Fungi</taxon>
        <taxon>Dikarya</taxon>
        <taxon>Basidiomycota</taxon>
        <taxon>Ustilaginomycotina</taxon>
        <taxon>Malasseziomycetes</taxon>
        <taxon>Malasseziales</taxon>
        <taxon>Malasseziaceae</taxon>
        <taxon>Malassezia</taxon>
    </lineage>
</organism>
<comment type="subcellular location">
    <subcellularLocation>
        <location evidence="1">Mitochondrion</location>
    </subcellularLocation>
</comment>
<dbReference type="GO" id="GO:0000035">
    <property type="term" value="F:acyl binding"/>
    <property type="evidence" value="ECO:0007669"/>
    <property type="project" value="TreeGrafter"/>
</dbReference>
<dbReference type="PROSITE" id="PS50075">
    <property type="entry name" value="CARRIER"/>
    <property type="match status" value="1"/>
</dbReference>
<dbReference type="InterPro" id="IPR006162">
    <property type="entry name" value="Ppantetheine_attach_site"/>
</dbReference>
<evidence type="ECO:0000256" key="14">
    <source>
        <dbReference type="RuleBase" id="RU000722"/>
    </source>
</evidence>
<keyword evidence="10" id="KW-0249">Electron transport</keyword>
<dbReference type="RefSeq" id="XP_060120692.1">
    <property type="nucleotide sequence ID" value="XM_060264709.1"/>
</dbReference>
<dbReference type="InterPro" id="IPR036736">
    <property type="entry name" value="ACP-like_sf"/>
</dbReference>
<keyword evidence="6 14" id="KW-0444">Lipid biosynthesis</keyword>
<evidence type="ECO:0000256" key="2">
    <source>
        <dbReference type="ARBA" id="ARBA00005194"/>
    </source>
</evidence>
<dbReference type="AlphaFoldDB" id="A0AAF0EVR6"/>
<dbReference type="Pfam" id="PF00550">
    <property type="entry name" value="PP-binding"/>
    <property type="match status" value="1"/>
</dbReference>
<dbReference type="NCBIfam" id="NF002148">
    <property type="entry name" value="PRK00982.1-2"/>
    <property type="match status" value="1"/>
</dbReference>
<dbReference type="PROSITE" id="PS00012">
    <property type="entry name" value="PHOSPHOPANTETHEINE"/>
    <property type="match status" value="1"/>
</dbReference>
<name>A0AAF0EVR6_9BASI</name>
<evidence type="ECO:0000256" key="5">
    <source>
        <dbReference type="ARBA" id="ARBA00022450"/>
    </source>
</evidence>
<evidence type="ECO:0000256" key="7">
    <source>
        <dbReference type="ARBA" id="ARBA00022553"/>
    </source>
</evidence>
<dbReference type="PANTHER" id="PTHR20863:SF28">
    <property type="entry name" value="ACYL CARRIER PROTEIN, MITOCHONDRIAL"/>
    <property type="match status" value="1"/>
</dbReference>
<keyword evidence="8" id="KW-0276">Fatty acid metabolism</keyword>
<keyword evidence="9" id="KW-0809">Transit peptide</keyword>
<comment type="pathway">
    <text evidence="2">Lipid metabolism; fatty acid biosynthesis.</text>
</comment>
<accession>A0AAF0EVR6</accession>
<keyword evidence="11" id="KW-0443">Lipid metabolism</keyword>
<evidence type="ECO:0000256" key="4">
    <source>
        <dbReference type="ARBA" id="ARBA00022448"/>
    </source>
</evidence>
<evidence type="ECO:0000256" key="6">
    <source>
        <dbReference type="ARBA" id="ARBA00022516"/>
    </source>
</evidence>
<evidence type="ECO:0000313" key="16">
    <source>
        <dbReference type="EMBL" id="WFD37795.1"/>
    </source>
</evidence>
<dbReference type="PANTHER" id="PTHR20863">
    <property type="entry name" value="ACYL CARRIER PROTEIN"/>
    <property type="match status" value="1"/>
</dbReference>
<evidence type="ECO:0000313" key="17">
    <source>
        <dbReference type="Proteomes" id="UP001217754"/>
    </source>
</evidence>
<dbReference type="EMBL" id="CP119958">
    <property type="protein sequence ID" value="WFD37795.1"/>
    <property type="molecule type" value="Genomic_DNA"/>
</dbReference>
<sequence length="130" mass="13965">MLSSLQMIPRTLRATPAIARAAPAMRMQAARMPATLPSFARGYASGGGLTQEQIQQRITDVIKSFEKVDPSTITPTASFTGDLGLDSLDSVEVVMAIEEEFNIEIPDAEADNITTVNQAVDYIAHTPDAI</sequence>
<evidence type="ECO:0000256" key="1">
    <source>
        <dbReference type="ARBA" id="ARBA00004173"/>
    </source>
</evidence>
<evidence type="ECO:0000256" key="9">
    <source>
        <dbReference type="ARBA" id="ARBA00022946"/>
    </source>
</evidence>
<keyword evidence="13 14" id="KW-0275">Fatty acid biosynthesis</keyword>
<dbReference type="GO" id="GO:0000036">
    <property type="term" value="F:acyl carrier activity"/>
    <property type="evidence" value="ECO:0007669"/>
    <property type="project" value="TreeGrafter"/>
</dbReference>
<feature type="domain" description="Carrier" evidence="15">
    <location>
        <begin position="52"/>
        <end position="127"/>
    </location>
</feature>
<keyword evidence="5 14" id="KW-0596">Phosphopantetheine</keyword>
<dbReference type="FunFam" id="1.10.1200.10:FF:000003">
    <property type="entry name" value="Acyl carrier protein"/>
    <property type="match status" value="1"/>
</dbReference>
<evidence type="ECO:0000256" key="8">
    <source>
        <dbReference type="ARBA" id="ARBA00022832"/>
    </source>
</evidence>
<keyword evidence="4" id="KW-0813">Transport</keyword>
<dbReference type="Gene3D" id="1.10.1200.10">
    <property type="entry name" value="ACP-like"/>
    <property type="match status" value="1"/>
</dbReference>
<evidence type="ECO:0000256" key="11">
    <source>
        <dbReference type="ARBA" id="ARBA00023098"/>
    </source>
</evidence>
<comment type="function">
    <text evidence="14">Carrier of the growing fatty acid chain in fatty acid biosynthesis.</text>
</comment>
<protein>
    <recommendedName>
        <fullName evidence="14">Acyl carrier protein</fullName>
    </recommendedName>
</protein>
<evidence type="ECO:0000256" key="13">
    <source>
        <dbReference type="ARBA" id="ARBA00023160"/>
    </source>
</evidence>
<dbReference type="Proteomes" id="UP001217754">
    <property type="component" value="Chromosome 1"/>
</dbReference>
<comment type="similarity">
    <text evidence="3">Belongs to the acyl carrier protein (ACP) family.</text>
</comment>
<evidence type="ECO:0000256" key="10">
    <source>
        <dbReference type="ARBA" id="ARBA00022982"/>
    </source>
</evidence>
<evidence type="ECO:0000259" key="15">
    <source>
        <dbReference type="PROSITE" id="PS50075"/>
    </source>
</evidence>
<evidence type="ECO:0000256" key="3">
    <source>
        <dbReference type="ARBA" id="ARBA00010930"/>
    </source>
</evidence>
<dbReference type="SUPFAM" id="SSF47336">
    <property type="entry name" value="ACP-like"/>
    <property type="match status" value="1"/>
</dbReference>
<keyword evidence="7" id="KW-0597">Phosphoprotein</keyword>
<dbReference type="InterPro" id="IPR009081">
    <property type="entry name" value="PP-bd_ACP"/>
</dbReference>
<dbReference type="NCBIfam" id="NF002150">
    <property type="entry name" value="PRK00982.1-4"/>
    <property type="match status" value="1"/>
</dbReference>
<dbReference type="GeneID" id="85224391"/>
<keyword evidence="17" id="KW-1185">Reference proteome</keyword>
<keyword evidence="12" id="KW-0496">Mitochondrion</keyword>
<dbReference type="HAMAP" id="MF_01217">
    <property type="entry name" value="Acyl_carrier"/>
    <property type="match status" value="1"/>
</dbReference>
<evidence type="ECO:0000256" key="12">
    <source>
        <dbReference type="ARBA" id="ARBA00023128"/>
    </source>
</evidence>
<dbReference type="NCBIfam" id="TIGR00517">
    <property type="entry name" value="acyl_carrier"/>
    <property type="match status" value="1"/>
</dbReference>